<dbReference type="PRINTS" id="PR01438">
    <property type="entry name" value="UNVRSLSTRESS"/>
</dbReference>
<dbReference type="InterPro" id="IPR006015">
    <property type="entry name" value="Universal_stress_UspA"/>
</dbReference>
<dbReference type="SUPFAM" id="SSF52402">
    <property type="entry name" value="Adenine nucleotide alpha hydrolases-like"/>
    <property type="match status" value="2"/>
</dbReference>
<evidence type="ECO:0000313" key="4">
    <source>
        <dbReference type="Proteomes" id="UP000662783"/>
    </source>
</evidence>
<dbReference type="Gene3D" id="3.40.50.620">
    <property type="entry name" value="HUPs"/>
    <property type="match status" value="2"/>
</dbReference>
<feature type="domain" description="UspA" evidence="2">
    <location>
        <begin position="3"/>
        <end position="137"/>
    </location>
</feature>
<dbReference type="AlphaFoldDB" id="A0A974WG63"/>
<dbReference type="Proteomes" id="UP000662783">
    <property type="component" value="Chromosome"/>
</dbReference>
<dbReference type="EMBL" id="CP070608">
    <property type="protein sequence ID" value="QSE96547.1"/>
    <property type="molecule type" value="Genomic_DNA"/>
</dbReference>
<dbReference type="CDD" id="cd00293">
    <property type="entry name" value="USP-like"/>
    <property type="match status" value="1"/>
</dbReference>
<reference evidence="3" key="1">
    <citation type="submission" date="2021-02" db="EMBL/GenBank/DDBJ databases">
        <title>Fulvivirga sp. S481 isolated from sea water.</title>
        <authorList>
            <person name="Bae S.S."/>
            <person name="Baek K."/>
        </authorList>
    </citation>
    <scope>NUCLEOTIDE SEQUENCE</scope>
    <source>
        <strain evidence="3">S481</strain>
    </source>
</reference>
<protein>
    <submittedName>
        <fullName evidence="3">Universal stress protein</fullName>
    </submittedName>
</protein>
<evidence type="ECO:0000256" key="1">
    <source>
        <dbReference type="ARBA" id="ARBA00008791"/>
    </source>
</evidence>
<proteinExistence type="inferred from homology"/>
<dbReference type="RefSeq" id="WP_205721061.1">
    <property type="nucleotide sequence ID" value="NZ_CP070608.1"/>
</dbReference>
<accession>A0A974WG63</accession>
<dbReference type="Pfam" id="PF00582">
    <property type="entry name" value="Usp"/>
    <property type="match status" value="1"/>
</dbReference>
<gene>
    <name evidence="3" type="ORF">JR347_13175</name>
</gene>
<comment type="similarity">
    <text evidence="1">Belongs to the universal stress protein A family.</text>
</comment>
<dbReference type="InterPro" id="IPR014729">
    <property type="entry name" value="Rossmann-like_a/b/a_fold"/>
</dbReference>
<sequence>MIKILLPTDFSQSARDAALFAIDICKQVGASITFIHLTGSPGGHKQSKSEEPGDAVDTNALAQLQELNEMAQSYKLESDYVIKNESNLDYIKDYASLHKYDLIVLGYKSSNDNHARKLNSFAKHLVSTSETPVLVLKGHVDKINKAALLSDFNEEYIINEKWINSFISKLKIDLTLACINTPSLFFDSRTIMQRMELFKEHYDTSPDTLIYNDYQFANGIKHLCEDLSLDLIIMNTHGKSRRNFSGNSITSQVVASTNCSVLSLPVGSQ</sequence>
<organism evidence="3 4">
    <name type="scientific">Fulvivirga lutea</name>
    <dbReference type="NCBI Taxonomy" id="2810512"/>
    <lineage>
        <taxon>Bacteria</taxon>
        <taxon>Pseudomonadati</taxon>
        <taxon>Bacteroidota</taxon>
        <taxon>Cytophagia</taxon>
        <taxon>Cytophagales</taxon>
        <taxon>Fulvivirgaceae</taxon>
        <taxon>Fulvivirga</taxon>
    </lineage>
</organism>
<evidence type="ECO:0000313" key="3">
    <source>
        <dbReference type="EMBL" id="QSE96547.1"/>
    </source>
</evidence>
<keyword evidence="4" id="KW-1185">Reference proteome</keyword>
<name>A0A974WG63_9BACT</name>
<dbReference type="PANTHER" id="PTHR46268:SF6">
    <property type="entry name" value="UNIVERSAL STRESS PROTEIN UP12"/>
    <property type="match status" value="1"/>
</dbReference>
<dbReference type="PANTHER" id="PTHR46268">
    <property type="entry name" value="STRESS RESPONSE PROTEIN NHAX"/>
    <property type="match status" value="1"/>
</dbReference>
<dbReference type="KEGG" id="fuv:JR347_13175"/>
<evidence type="ECO:0000259" key="2">
    <source>
        <dbReference type="Pfam" id="PF00582"/>
    </source>
</evidence>
<dbReference type="InterPro" id="IPR006016">
    <property type="entry name" value="UspA"/>
</dbReference>